<dbReference type="InterPro" id="IPR022441">
    <property type="entry name" value="Para_beta_helix_rpt-2"/>
</dbReference>
<dbReference type="SUPFAM" id="SSF54106">
    <property type="entry name" value="LysM domain"/>
    <property type="match status" value="1"/>
</dbReference>
<sequence length="428" mass="48999">TAEKQLRTYRYQPKTNETFKDIANKFGVDEDQLFYANSAKTPNRNIAQGLILTIPGKDTELRPEERFVRPTSSNLSTIRYDEKTNTLLVRGRGRKVTLKDIRDNGGGEYLEEVAPKVWYAKATIFLYYGVTLELDKREVEWFKLESNKNRFVMLRSLSGDIIINGVKITSWDEDSNDYDKELKDGRSFIMAKDNSRMDIYNSELAYLGYATSPDLAVSPYGVSWKLAKDKLKKVLLTGEVINNKFHHNYFGAFTFGATGMTWRGNEFYENIVYGLDPHDDSNGFLVENNTLYGNGSHGIIFSKRCMYNTIRNNYSYNNKLHGIMLHEKSDFNIIENNILEGNTSGVALFASSNNIIRNNTIKNNRYGVRANVSSNNNAIQNNYISGSKLYGVYFYDKANSNLIRENTLERNDVAIYVRSDANMESIQK</sequence>
<dbReference type="SMART" id="SM00710">
    <property type="entry name" value="PbH1"/>
    <property type="match status" value="7"/>
</dbReference>
<keyword evidence="2" id="KW-0677">Repeat</keyword>
<dbReference type="PANTHER" id="PTHR22990">
    <property type="entry name" value="F-BOX ONLY PROTEIN"/>
    <property type="match status" value="1"/>
</dbReference>
<accession>A0A0G1DEC8</accession>
<protein>
    <recommendedName>
        <fullName evidence="4">Right handed beta helix domain-containing protein</fullName>
    </recommendedName>
</protein>
<feature type="domain" description="Right handed beta helix" evidence="4">
    <location>
        <begin position="280"/>
        <end position="422"/>
    </location>
</feature>
<proteinExistence type="predicted"/>
<dbReference type="Pfam" id="PF13229">
    <property type="entry name" value="Beta_helix"/>
    <property type="match status" value="1"/>
</dbReference>
<evidence type="ECO:0000256" key="1">
    <source>
        <dbReference type="ARBA" id="ARBA00004906"/>
    </source>
</evidence>
<gene>
    <name evidence="5" type="ORF">UV41_C0062G0003</name>
</gene>
<dbReference type="InterPro" id="IPR006626">
    <property type="entry name" value="PbH1"/>
</dbReference>
<dbReference type="EMBL" id="LCEJ01000062">
    <property type="protein sequence ID" value="KKS69176.1"/>
    <property type="molecule type" value="Genomic_DNA"/>
</dbReference>
<dbReference type="AlphaFoldDB" id="A0A0G1DEC8"/>
<evidence type="ECO:0000313" key="6">
    <source>
        <dbReference type="Proteomes" id="UP000034785"/>
    </source>
</evidence>
<comment type="pathway">
    <text evidence="1">Protein modification; protein ubiquitination.</text>
</comment>
<dbReference type="InterPro" id="IPR039448">
    <property type="entry name" value="Beta_helix"/>
</dbReference>
<dbReference type="Proteomes" id="UP000034785">
    <property type="component" value="Unassembled WGS sequence"/>
</dbReference>
<dbReference type="Gene3D" id="3.10.350.10">
    <property type="entry name" value="LysM domain"/>
    <property type="match status" value="1"/>
</dbReference>
<feature type="non-terminal residue" evidence="5">
    <location>
        <position position="1"/>
    </location>
</feature>
<reference evidence="5 6" key="1">
    <citation type="journal article" date="2015" name="Nature">
        <title>rRNA introns, odd ribosomes, and small enigmatic genomes across a large radiation of phyla.</title>
        <authorList>
            <person name="Brown C.T."/>
            <person name="Hug L.A."/>
            <person name="Thomas B.C."/>
            <person name="Sharon I."/>
            <person name="Castelle C.J."/>
            <person name="Singh A."/>
            <person name="Wilkins M.J."/>
            <person name="Williams K.H."/>
            <person name="Banfield J.F."/>
        </authorList>
    </citation>
    <scope>NUCLEOTIDE SEQUENCE [LARGE SCALE GENOMIC DNA]</scope>
</reference>
<organism evidence="5 6">
    <name type="scientific">Candidatus Daviesbacteria bacterium GW2011_GWA2_42_7</name>
    <dbReference type="NCBI Taxonomy" id="1618425"/>
    <lineage>
        <taxon>Bacteria</taxon>
        <taxon>Candidatus Daviesiibacteriota</taxon>
    </lineage>
</organism>
<evidence type="ECO:0000256" key="2">
    <source>
        <dbReference type="ARBA" id="ARBA00022737"/>
    </source>
</evidence>
<dbReference type="SUPFAM" id="SSF51126">
    <property type="entry name" value="Pectin lyase-like"/>
    <property type="match status" value="2"/>
</dbReference>
<evidence type="ECO:0000259" key="4">
    <source>
        <dbReference type="Pfam" id="PF13229"/>
    </source>
</evidence>
<dbReference type="InterPro" id="IPR012334">
    <property type="entry name" value="Pectin_lyas_fold"/>
</dbReference>
<keyword evidence="3" id="KW-0833">Ubl conjugation pathway</keyword>
<dbReference type="InterPro" id="IPR011050">
    <property type="entry name" value="Pectin_lyase_fold/virulence"/>
</dbReference>
<evidence type="ECO:0000313" key="5">
    <source>
        <dbReference type="EMBL" id="KKS69176.1"/>
    </source>
</evidence>
<dbReference type="InterPro" id="IPR051550">
    <property type="entry name" value="SCF-Subunits/Alg-Epimerases"/>
</dbReference>
<comment type="caution">
    <text evidence="5">The sequence shown here is derived from an EMBL/GenBank/DDBJ whole genome shotgun (WGS) entry which is preliminary data.</text>
</comment>
<dbReference type="Gene3D" id="2.160.20.10">
    <property type="entry name" value="Single-stranded right-handed beta-helix, Pectin lyase-like"/>
    <property type="match status" value="1"/>
</dbReference>
<evidence type="ECO:0000256" key="3">
    <source>
        <dbReference type="ARBA" id="ARBA00022786"/>
    </source>
</evidence>
<name>A0A0G1DEC8_9BACT</name>
<dbReference type="NCBIfam" id="TIGR03804">
    <property type="entry name" value="para_beta_helix"/>
    <property type="match status" value="2"/>
</dbReference>
<dbReference type="PANTHER" id="PTHR22990:SF15">
    <property type="entry name" value="F-BOX ONLY PROTEIN 10"/>
    <property type="match status" value="1"/>
</dbReference>
<dbReference type="InterPro" id="IPR036779">
    <property type="entry name" value="LysM_dom_sf"/>
</dbReference>
<dbReference type="SMR" id="A0A0G1DEC8"/>